<keyword evidence="3" id="KW-1185">Reference proteome</keyword>
<evidence type="ECO:0000313" key="3">
    <source>
        <dbReference type="Proteomes" id="UP000054477"/>
    </source>
</evidence>
<dbReference type="EMBL" id="KN838821">
    <property type="protein sequence ID" value="KIJ93832.1"/>
    <property type="molecule type" value="Genomic_DNA"/>
</dbReference>
<organism evidence="2 3">
    <name type="scientific">Laccaria amethystina LaAM-08-1</name>
    <dbReference type="NCBI Taxonomy" id="1095629"/>
    <lineage>
        <taxon>Eukaryota</taxon>
        <taxon>Fungi</taxon>
        <taxon>Dikarya</taxon>
        <taxon>Basidiomycota</taxon>
        <taxon>Agaricomycotina</taxon>
        <taxon>Agaricomycetes</taxon>
        <taxon>Agaricomycetidae</taxon>
        <taxon>Agaricales</taxon>
        <taxon>Agaricineae</taxon>
        <taxon>Hydnangiaceae</taxon>
        <taxon>Laccaria</taxon>
    </lineage>
</organism>
<evidence type="ECO:0000256" key="1">
    <source>
        <dbReference type="SAM" id="MobiDB-lite"/>
    </source>
</evidence>
<dbReference type="Proteomes" id="UP000054477">
    <property type="component" value="Unassembled WGS sequence"/>
</dbReference>
<gene>
    <name evidence="2" type="ORF">K443DRAFT_12559</name>
</gene>
<dbReference type="HOGENOM" id="CLU_069418_0_0_1"/>
<feature type="region of interest" description="Disordered" evidence="1">
    <location>
        <begin position="191"/>
        <end position="218"/>
    </location>
</feature>
<dbReference type="AlphaFoldDB" id="A0A0C9XC63"/>
<sequence>MTTPSTAMPTAIAFRDKALGTFKSSMDVKDPKELNASLVLLALAAGYCVKLIATNDPLLLTHHSMHNVLFLVRNEYNALTSTTPAMATPAGYQAVTNFCCDIQVARNAVPAVPALITPQDKALADIAERGYVIKQRPRKIVKSKAIIEDKEVDEVEFVSGSMDIDYTMGPNVNIAYCFAQMAMDNIFGDEEVKETPTPPKDKSKKHAAPGSKATAKAKRAETVSIPYDAVPGMDTNSHEFRKAILIENMKAGNPSGKRARTEPPFIGGLAELQSLQSEASHPLVIDNPLYQEILARVHAAVTKRMPGEPTLGYFKQQEVDLHERVLLSMQRLELELCLHDILIAYYEIALAQIAERDPKGKSVAIN</sequence>
<reference evidence="3" key="2">
    <citation type="submission" date="2015-01" db="EMBL/GenBank/DDBJ databases">
        <title>Evolutionary Origins and Diversification of the Mycorrhizal Mutualists.</title>
        <authorList>
            <consortium name="DOE Joint Genome Institute"/>
            <consortium name="Mycorrhizal Genomics Consortium"/>
            <person name="Kohler A."/>
            <person name="Kuo A."/>
            <person name="Nagy L.G."/>
            <person name="Floudas D."/>
            <person name="Copeland A."/>
            <person name="Barry K.W."/>
            <person name="Cichocki N."/>
            <person name="Veneault-Fourrey C."/>
            <person name="LaButti K."/>
            <person name="Lindquist E.A."/>
            <person name="Lipzen A."/>
            <person name="Lundell T."/>
            <person name="Morin E."/>
            <person name="Murat C."/>
            <person name="Riley R."/>
            <person name="Ohm R."/>
            <person name="Sun H."/>
            <person name="Tunlid A."/>
            <person name="Henrissat B."/>
            <person name="Grigoriev I.V."/>
            <person name="Hibbett D.S."/>
            <person name="Martin F."/>
        </authorList>
    </citation>
    <scope>NUCLEOTIDE SEQUENCE [LARGE SCALE GENOMIC DNA]</scope>
    <source>
        <strain evidence="3">LaAM-08-1</strain>
    </source>
</reference>
<dbReference type="OrthoDB" id="3093415at2759"/>
<proteinExistence type="predicted"/>
<evidence type="ECO:0000313" key="2">
    <source>
        <dbReference type="EMBL" id="KIJ93832.1"/>
    </source>
</evidence>
<accession>A0A0C9XC63</accession>
<protein>
    <submittedName>
        <fullName evidence="2">Uncharacterized protein</fullName>
    </submittedName>
</protein>
<name>A0A0C9XC63_9AGAR</name>
<reference evidence="2 3" key="1">
    <citation type="submission" date="2014-04" db="EMBL/GenBank/DDBJ databases">
        <authorList>
            <consortium name="DOE Joint Genome Institute"/>
            <person name="Kuo A."/>
            <person name="Kohler A."/>
            <person name="Nagy L.G."/>
            <person name="Floudas D."/>
            <person name="Copeland A."/>
            <person name="Barry K.W."/>
            <person name="Cichocki N."/>
            <person name="Veneault-Fourrey C."/>
            <person name="LaButti K."/>
            <person name="Lindquist E.A."/>
            <person name="Lipzen A."/>
            <person name="Lundell T."/>
            <person name="Morin E."/>
            <person name="Murat C."/>
            <person name="Sun H."/>
            <person name="Tunlid A."/>
            <person name="Henrissat B."/>
            <person name="Grigoriev I.V."/>
            <person name="Hibbett D.S."/>
            <person name="Martin F."/>
            <person name="Nordberg H.P."/>
            <person name="Cantor M.N."/>
            <person name="Hua S.X."/>
        </authorList>
    </citation>
    <scope>NUCLEOTIDE SEQUENCE [LARGE SCALE GENOMIC DNA]</scope>
    <source>
        <strain evidence="2 3">LaAM-08-1</strain>
    </source>
</reference>